<evidence type="ECO:0000313" key="8">
    <source>
        <dbReference type="Proteomes" id="UP000248544"/>
    </source>
</evidence>
<dbReference type="GO" id="GO:0008276">
    <property type="term" value="F:protein methyltransferase activity"/>
    <property type="evidence" value="ECO:0007669"/>
    <property type="project" value="InterPro"/>
</dbReference>
<name>A0A2W2G1Y5_9ACTN</name>
<protein>
    <submittedName>
        <fullName evidence="7">Cobalamin biosynthesis bifunctional protein CbiET</fullName>
    </submittedName>
</protein>
<evidence type="ECO:0000256" key="1">
    <source>
        <dbReference type="ARBA" id="ARBA00004953"/>
    </source>
</evidence>
<dbReference type="Gene3D" id="3.30.950.10">
    <property type="entry name" value="Methyltransferase, Cobalt-precorrin-4 Transmethylase, Domain 2"/>
    <property type="match status" value="1"/>
</dbReference>
<dbReference type="InterPro" id="IPR012818">
    <property type="entry name" value="CbiE"/>
</dbReference>
<organism evidence="7 8">
    <name type="scientific">Spongiactinospora gelatinilytica</name>
    <dbReference type="NCBI Taxonomy" id="2666298"/>
    <lineage>
        <taxon>Bacteria</taxon>
        <taxon>Bacillati</taxon>
        <taxon>Actinomycetota</taxon>
        <taxon>Actinomycetes</taxon>
        <taxon>Streptosporangiales</taxon>
        <taxon>Streptosporangiaceae</taxon>
        <taxon>Spongiactinospora</taxon>
    </lineage>
</organism>
<keyword evidence="3" id="KW-0489">Methyltransferase</keyword>
<dbReference type="EMBL" id="POUA01000590">
    <property type="protein sequence ID" value="PZG20904.1"/>
    <property type="molecule type" value="Genomic_DNA"/>
</dbReference>
<dbReference type="Proteomes" id="UP000248544">
    <property type="component" value="Unassembled WGS sequence"/>
</dbReference>
<evidence type="ECO:0000256" key="5">
    <source>
        <dbReference type="ARBA" id="ARBA00022691"/>
    </source>
</evidence>
<dbReference type="UniPathway" id="UPA00148"/>
<dbReference type="InterPro" id="IPR050714">
    <property type="entry name" value="Cobalamin_biosynth_MTase"/>
</dbReference>
<sequence>MITVIGSDGSELSPGARAKVDQAALVTGPERVIRRVRPDPGVPRVVAGDVLRALDEHLEGTAGGSAVVLADGDPGFFGPVRELRAHGLAPEVLPAASLVSRAFAHAGLAWEDALVVGTPELRRAANVCRAHHKVAVLAAPGVGPAELARELAPTTPRALIVFEDLGGPDERIIHSRMGEATTRPWKNPGIVLVVDPRHRRPGDVWLAGARPGPGEWAAESHGSPGIGAEARAFVLARLGPRLGDLVWDIGAGHGEVSVDCAGFGAAVFAVERDAGRCEVIKRRVLAHGVKVALTRGQAPVALEPLPDPDGVYVAGGGPEVVAACAERGPAALVCALREAERAPAVLAVLREYGYRAEGVRIHAERLAERPDGTLAAAPADPVLILHGTRR</sequence>
<keyword evidence="4" id="KW-0808">Transferase</keyword>
<dbReference type="GO" id="GO:0009236">
    <property type="term" value="P:cobalamin biosynthetic process"/>
    <property type="evidence" value="ECO:0007669"/>
    <property type="project" value="UniProtKB-UniPathway"/>
</dbReference>
<dbReference type="InterPro" id="IPR000878">
    <property type="entry name" value="4pyrrol_Mease"/>
</dbReference>
<reference evidence="7 8" key="1">
    <citation type="submission" date="2018-01" db="EMBL/GenBank/DDBJ databases">
        <title>Draft genome sequence of Sphaerisporangium sp. 7K107.</title>
        <authorList>
            <person name="Sahin N."/>
            <person name="Saygin H."/>
            <person name="Ay H."/>
        </authorList>
    </citation>
    <scope>NUCLEOTIDE SEQUENCE [LARGE SCALE GENOMIC DNA]</scope>
    <source>
        <strain evidence="7 8">7K107</strain>
    </source>
</reference>
<keyword evidence="2" id="KW-0169">Cobalamin biosynthesis</keyword>
<keyword evidence="8" id="KW-1185">Reference proteome</keyword>
<dbReference type="InterPro" id="IPR035996">
    <property type="entry name" value="4pyrrol_Methylase_sf"/>
</dbReference>
<comment type="caution">
    <text evidence="7">The sequence shown here is derived from an EMBL/GenBank/DDBJ whole genome shotgun (WGS) entry which is preliminary data.</text>
</comment>
<dbReference type="SUPFAM" id="SSF53790">
    <property type="entry name" value="Tetrapyrrole methylase"/>
    <property type="match status" value="1"/>
</dbReference>
<dbReference type="PANTHER" id="PTHR43182">
    <property type="entry name" value="COBALT-PRECORRIN-6B C(15)-METHYLTRANSFERASE (DECARBOXYLATING)"/>
    <property type="match status" value="1"/>
</dbReference>
<dbReference type="Gene3D" id="3.40.50.150">
    <property type="entry name" value="Vaccinia Virus protein VP39"/>
    <property type="match status" value="1"/>
</dbReference>
<evidence type="ECO:0000256" key="3">
    <source>
        <dbReference type="ARBA" id="ARBA00022603"/>
    </source>
</evidence>
<dbReference type="PANTHER" id="PTHR43182:SF1">
    <property type="entry name" value="COBALT-PRECORRIN-7 C(5)-METHYLTRANSFERASE"/>
    <property type="match status" value="1"/>
</dbReference>
<dbReference type="InterPro" id="IPR029063">
    <property type="entry name" value="SAM-dependent_MTases_sf"/>
</dbReference>
<gene>
    <name evidence="7" type="ORF">C1I98_37330</name>
</gene>
<evidence type="ECO:0000259" key="6">
    <source>
        <dbReference type="Pfam" id="PF00590"/>
    </source>
</evidence>
<evidence type="ECO:0000313" key="7">
    <source>
        <dbReference type="EMBL" id="PZG20904.1"/>
    </source>
</evidence>
<dbReference type="InterPro" id="IPR014776">
    <property type="entry name" value="4pyrrole_Mease_sub2"/>
</dbReference>
<dbReference type="AlphaFoldDB" id="A0A2W2G1Y5"/>
<dbReference type="RefSeq" id="WP_111171979.1">
    <property type="nucleotide sequence ID" value="NZ_POUA01000590.1"/>
</dbReference>
<proteinExistence type="predicted"/>
<accession>A0A2W2G1Y5</accession>
<evidence type="ECO:0000256" key="2">
    <source>
        <dbReference type="ARBA" id="ARBA00022573"/>
    </source>
</evidence>
<feature type="domain" description="Tetrapyrrole methylase" evidence="6">
    <location>
        <begin position="12"/>
        <end position="180"/>
    </location>
</feature>
<dbReference type="CDD" id="cd11644">
    <property type="entry name" value="Precorrin-6Y-MT"/>
    <property type="match status" value="1"/>
</dbReference>
<dbReference type="GO" id="GO:0032259">
    <property type="term" value="P:methylation"/>
    <property type="evidence" value="ECO:0007669"/>
    <property type="project" value="UniProtKB-KW"/>
</dbReference>
<dbReference type="SUPFAM" id="SSF53335">
    <property type="entry name" value="S-adenosyl-L-methionine-dependent methyltransferases"/>
    <property type="match status" value="1"/>
</dbReference>
<evidence type="ECO:0000256" key="4">
    <source>
        <dbReference type="ARBA" id="ARBA00022679"/>
    </source>
</evidence>
<keyword evidence="5" id="KW-0949">S-adenosyl-L-methionine</keyword>
<comment type="pathway">
    <text evidence="1">Cofactor biosynthesis; adenosylcobalamin biosynthesis.</text>
</comment>
<dbReference type="Pfam" id="PF00590">
    <property type="entry name" value="TP_methylase"/>
    <property type="match status" value="1"/>
</dbReference>